<accession>H0EC81</accession>
<dbReference type="AlphaFoldDB" id="H0EC81"/>
<keyword evidence="3" id="KW-1185">Reference proteome</keyword>
<feature type="region of interest" description="Disordered" evidence="1">
    <location>
        <begin position="1"/>
        <end position="22"/>
    </location>
</feature>
<proteinExistence type="predicted"/>
<evidence type="ECO:0000313" key="2">
    <source>
        <dbReference type="EMBL" id="EHL03824.1"/>
    </source>
</evidence>
<comment type="caution">
    <text evidence="2">The sequence shown here is derived from an EMBL/GenBank/DDBJ whole genome shotgun (WGS) entry which is preliminary data.</text>
</comment>
<dbReference type="EMBL" id="AGUE01000001">
    <property type="protein sequence ID" value="EHL03824.1"/>
    <property type="molecule type" value="Genomic_DNA"/>
</dbReference>
<gene>
    <name evidence="2" type="ORF">M7I_0014</name>
</gene>
<organism evidence="2 3">
    <name type="scientific">Glarea lozoyensis (strain ATCC 74030 / MF5533)</name>
    <dbReference type="NCBI Taxonomy" id="1104152"/>
    <lineage>
        <taxon>Eukaryota</taxon>
        <taxon>Fungi</taxon>
        <taxon>Dikarya</taxon>
        <taxon>Ascomycota</taxon>
        <taxon>Pezizomycotina</taxon>
        <taxon>Leotiomycetes</taxon>
        <taxon>Helotiales</taxon>
        <taxon>Helotiaceae</taxon>
        <taxon>Glarea</taxon>
    </lineage>
</organism>
<reference evidence="2 3" key="1">
    <citation type="journal article" date="2012" name="Eukaryot. Cell">
        <title>Genome sequence of the fungus Glarea lozoyensis: the first genome sequence of a species from the Helotiaceae family.</title>
        <authorList>
            <person name="Youssar L."/>
            <person name="Gruening B.A."/>
            <person name="Erxleben A."/>
            <person name="Guenther S."/>
            <person name="Huettel W."/>
        </authorList>
    </citation>
    <scope>NUCLEOTIDE SEQUENCE [LARGE SCALE GENOMIC DNA]</scope>
    <source>
        <strain evidence="3">ATCC 74030 / MF5533</strain>
    </source>
</reference>
<dbReference type="HOGENOM" id="CLU_2638268_0_0_1"/>
<dbReference type="InParanoid" id="H0EC81"/>
<evidence type="ECO:0000256" key="1">
    <source>
        <dbReference type="SAM" id="MobiDB-lite"/>
    </source>
</evidence>
<name>H0EC81_GLAL7</name>
<sequence length="77" mass="8375">MLANNINIESEAPRPKARTKGKVNRLDQWGLIDDQSDAQKTNHSVLGVRTGTPSAPMECPNGLVEEPGPLIIVVQRT</sequence>
<dbReference type="Proteomes" id="UP000005446">
    <property type="component" value="Unassembled WGS sequence"/>
</dbReference>
<protein>
    <submittedName>
        <fullName evidence="2">Uncharacterized protein</fullName>
    </submittedName>
</protein>
<evidence type="ECO:0000313" key="3">
    <source>
        <dbReference type="Proteomes" id="UP000005446"/>
    </source>
</evidence>